<accession>X1GSM1</accession>
<evidence type="ECO:0000313" key="1">
    <source>
        <dbReference type="EMBL" id="GAH60172.1"/>
    </source>
</evidence>
<name>X1GSM1_9ZZZZ</name>
<reference evidence="1" key="1">
    <citation type="journal article" date="2014" name="Front. Microbiol.">
        <title>High frequency of phylogenetically diverse reductive dehalogenase-homologous genes in deep subseafloor sedimentary metagenomes.</title>
        <authorList>
            <person name="Kawai M."/>
            <person name="Futagami T."/>
            <person name="Toyoda A."/>
            <person name="Takaki Y."/>
            <person name="Nishi S."/>
            <person name="Hori S."/>
            <person name="Arai W."/>
            <person name="Tsubouchi T."/>
            <person name="Morono Y."/>
            <person name="Uchiyama I."/>
            <person name="Ito T."/>
            <person name="Fujiyama A."/>
            <person name="Inagaki F."/>
            <person name="Takami H."/>
        </authorList>
    </citation>
    <scope>NUCLEOTIDE SEQUENCE</scope>
    <source>
        <strain evidence="1">Expedition CK06-06</strain>
    </source>
</reference>
<feature type="non-terminal residue" evidence="1">
    <location>
        <position position="32"/>
    </location>
</feature>
<organism evidence="1">
    <name type="scientific">marine sediment metagenome</name>
    <dbReference type="NCBI Taxonomy" id="412755"/>
    <lineage>
        <taxon>unclassified sequences</taxon>
        <taxon>metagenomes</taxon>
        <taxon>ecological metagenomes</taxon>
    </lineage>
</organism>
<dbReference type="EMBL" id="BARU01016305">
    <property type="protein sequence ID" value="GAH60172.1"/>
    <property type="molecule type" value="Genomic_DNA"/>
</dbReference>
<proteinExistence type="predicted"/>
<protein>
    <submittedName>
        <fullName evidence="1">Uncharacterized protein</fullName>
    </submittedName>
</protein>
<comment type="caution">
    <text evidence="1">The sequence shown here is derived from an EMBL/GenBank/DDBJ whole genome shotgun (WGS) entry which is preliminary data.</text>
</comment>
<feature type="non-terminal residue" evidence="1">
    <location>
        <position position="1"/>
    </location>
</feature>
<sequence length="32" mass="3416">AGNVILEDRIMAARTLVSEGGNLTDALREKAM</sequence>
<dbReference type="AlphaFoldDB" id="X1GSM1"/>
<gene>
    <name evidence="1" type="ORF">S03H2_27300</name>
</gene>